<feature type="domain" description="Myotubularin phosphatase" evidence="5">
    <location>
        <begin position="142"/>
        <end position="608"/>
    </location>
</feature>
<dbReference type="Pfam" id="PF06602">
    <property type="entry name" value="Myotub-related"/>
    <property type="match status" value="1"/>
</dbReference>
<dbReference type="Proteomes" id="UP000289152">
    <property type="component" value="Unassembled WGS sequence"/>
</dbReference>
<dbReference type="CDD" id="cd17666">
    <property type="entry name" value="PTP-MTM-like_fungal"/>
    <property type="match status" value="1"/>
</dbReference>
<accession>A0A4V1M3F5</accession>
<feature type="compositionally biased region" description="Polar residues" evidence="4">
    <location>
        <begin position="693"/>
        <end position="717"/>
    </location>
</feature>
<comment type="caution">
    <text evidence="6">The sequence shown here is derived from an EMBL/GenBank/DDBJ whole genome shotgun (WGS) entry which is preliminary data.</text>
</comment>
<dbReference type="PROSITE" id="PS51339">
    <property type="entry name" value="PPASE_MYOTUBULARIN"/>
    <property type="match status" value="1"/>
</dbReference>
<keyword evidence="7" id="KW-1185">Reference proteome</keyword>
<gene>
    <name evidence="6" type="ORF">M231_06074</name>
</gene>
<dbReference type="GO" id="GO:0004438">
    <property type="term" value="F:phosphatidylinositol-3-phosphate phosphatase activity"/>
    <property type="evidence" value="ECO:0007669"/>
    <property type="project" value="TreeGrafter"/>
</dbReference>
<dbReference type="GO" id="GO:0005737">
    <property type="term" value="C:cytoplasm"/>
    <property type="evidence" value="ECO:0007669"/>
    <property type="project" value="TreeGrafter"/>
</dbReference>
<dbReference type="SUPFAM" id="SSF52799">
    <property type="entry name" value="(Phosphotyrosine protein) phosphatases II"/>
    <property type="match status" value="1"/>
</dbReference>
<name>A0A4V1M3F5_TREME</name>
<dbReference type="PANTHER" id="PTHR10807">
    <property type="entry name" value="MYOTUBULARIN-RELATED"/>
    <property type="match status" value="1"/>
</dbReference>
<dbReference type="InterPro" id="IPR010569">
    <property type="entry name" value="Myotubularin-like_Pase_dom"/>
</dbReference>
<evidence type="ECO:0000256" key="2">
    <source>
        <dbReference type="PIRSR" id="PIRSR630564-1"/>
    </source>
</evidence>
<feature type="compositionally biased region" description="Polar residues" evidence="4">
    <location>
        <begin position="796"/>
        <end position="805"/>
    </location>
</feature>
<proteinExistence type="inferred from homology"/>
<dbReference type="SUPFAM" id="SSF50729">
    <property type="entry name" value="PH domain-like"/>
    <property type="match status" value="1"/>
</dbReference>
<dbReference type="InterPro" id="IPR011993">
    <property type="entry name" value="PH-like_dom_sf"/>
</dbReference>
<dbReference type="PANTHER" id="PTHR10807:SF128">
    <property type="entry name" value="PHOSPHATIDYLINOSITOL-3,5-BISPHOSPHATE 3-PHOSPHATASE"/>
    <property type="match status" value="1"/>
</dbReference>
<dbReference type="EMBL" id="SDIL01000090">
    <property type="protein sequence ID" value="RXK36687.1"/>
    <property type="molecule type" value="Genomic_DNA"/>
</dbReference>
<comment type="similarity">
    <text evidence="1">Belongs to the protein-tyrosine phosphatase family. Non-receptor class myotubularin subfamily.</text>
</comment>
<dbReference type="InterPro" id="IPR029021">
    <property type="entry name" value="Prot-tyrosine_phosphatase-like"/>
</dbReference>
<dbReference type="Pfam" id="PF21098">
    <property type="entry name" value="PH-GRAM_MTMR6-like"/>
    <property type="match status" value="1"/>
</dbReference>
<dbReference type="InterPro" id="IPR016130">
    <property type="entry name" value="Tyr_Pase_AS"/>
</dbReference>
<feature type="region of interest" description="Disordered" evidence="4">
    <location>
        <begin position="658"/>
        <end position="717"/>
    </location>
</feature>
<dbReference type="PROSITE" id="PS00383">
    <property type="entry name" value="TYR_PHOSPHATASE_1"/>
    <property type="match status" value="1"/>
</dbReference>
<feature type="compositionally biased region" description="Basic and acidic residues" evidence="4">
    <location>
        <begin position="575"/>
        <end position="588"/>
    </location>
</feature>
<dbReference type="OrthoDB" id="271628at2759"/>
<dbReference type="GO" id="GO:0046856">
    <property type="term" value="P:phosphatidylinositol dephosphorylation"/>
    <property type="evidence" value="ECO:0007669"/>
    <property type="project" value="TreeGrafter"/>
</dbReference>
<dbReference type="Gene3D" id="2.30.29.30">
    <property type="entry name" value="Pleckstrin-homology domain (PH domain)/Phosphotyrosine-binding domain (PTB)"/>
    <property type="match status" value="1"/>
</dbReference>
<feature type="region of interest" description="Disordered" evidence="4">
    <location>
        <begin position="571"/>
        <end position="592"/>
    </location>
</feature>
<sequence length="871" mass="96456">MDSIRVARVENVLLERPIPPTTPDGTPTRQRLDGTLHLTPHHLIFSPTPDDPSSSRSPSQPEEIWVPYPSITLLTRLPQGIQGLYPLQIRTRTFDSYVFLFPKAMEGGAEDVWQSVKDCAVASSVEQLYAFFYSLPPPDPSGWGTFNPRAEFARQGVGSRTKAWRFTDINKDYSFCPTYPSKLVVPSRISDSTLVYAGKYRSKARIPALTYLHWANQASITRSSQPMVGLKNSRSAQDERLVECIFSSHLSAENAYFQTAPDPLSSVQTSPSSAIASLPPIYGSTSTNLIIDARPTTNAMANVAMGAGTENMDNYRTGKKAYLGIDNIHVMRNSLRTIAEAIVESEMTSTPIDRGLLRKSNWLRHISTLLDGALVIVRNIHLNASHVLIHCSDGWDRTSQLSAVAQICLDPYYRTLHGFKVLIEKDWLAFGHKFLDRSGHLSSEKLFTVTDVLDDESDEEAPNGAQRAAQAFFASVQKQFASKSHLKEISPVFAQFLECVYQIMRQYPKRFEFNENLLLDIHYHLYACQFGTFLFNNERDRRVPISGKPYVNRTVSAWDWFDRPKQQEGYLNSEYDPKLDESTSRENSADQGVLMPDPKDVKFWFRLFRRGDEEMNGSKLALQQAPGADMLGPVGAGQPDPISIEGVISGLSISTSDNIISTRSSTNPSPAPPESRSVPNLMEEERKKDTFRPYSTSSAFSLQPHGRQSQTQNTSTGGWNWGQLSQISSGALNVIQGAAREIKNISQDALSQIRAEGNADGETWERVDAASQYPAPGLPAPRLPTSLAQGGLRIPSETNPWSTETTMKREPSPVNPWGNKLGQSISTSELSGKEVGAGIGDEGKMGKDEDKVIVEAAMGGERKAWDPLGAL</sequence>
<feature type="binding site" evidence="3">
    <location>
        <begin position="327"/>
        <end position="328"/>
    </location>
    <ligand>
        <name>substrate</name>
    </ligand>
</feature>
<dbReference type="AlphaFoldDB" id="A0A4V1M3F5"/>
<feature type="compositionally biased region" description="Polar residues" evidence="4">
    <location>
        <begin position="658"/>
        <end position="668"/>
    </location>
</feature>
<evidence type="ECO:0000256" key="3">
    <source>
        <dbReference type="PIRSR" id="PIRSR630564-2"/>
    </source>
</evidence>
<evidence type="ECO:0000313" key="7">
    <source>
        <dbReference type="Proteomes" id="UP000289152"/>
    </source>
</evidence>
<evidence type="ECO:0000256" key="4">
    <source>
        <dbReference type="SAM" id="MobiDB-lite"/>
    </source>
</evidence>
<feature type="compositionally biased region" description="Polar residues" evidence="4">
    <location>
        <begin position="821"/>
        <end position="830"/>
    </location>
</feature>
<feature type="binding site" evidence="3">
    <location>
        <begin position="391"/>
        <end position="397"/>
    </location>
    <ligand>
        <name>substrate</name>
    </ligand>
</feature>
<evidence type="ECO:0000259" key="5">
    <source>
        <dbReference type="PROSITE" id="PS51339"/>
    </source>
</evidence>
<dbReference type="InterPro" id="IPR030564">
    <property type="entry name" value="Myotubularin"/>
</dbReference>
<evidence type="ECO:0000256" key="1">
    <source>
        <dbReference type="ARBA" id="ARBA00007471"/>
    </source>
</evidence>
<dbReference type="STRING" id="5217.A0A4V1M3F5"/>
<organism evidence="6 7">
    <name type="scientific">Tremella mesenterica</name>
    <name type="common">Jelly fungus</name>
    <dbReference type="NCBI Taxonomy" id="5217"/>
    <lineage>
        <taxon>Eukaryota</taxon>
        <taxon>Fungi</taxon>
        <taxon>Dikarya</taxon>
        <taxon>Basidiomycota</taxon>
        <taxon>Agaricomycotina</taxon>
        <taxon>Tremellomycetes</taxon>
        <taxon>Tremellales</taxon>
        <taxon>Tremellaceae</taxon>
        <taxon>Tremella</taxon>
    </lineage>
</organism>
<protein>
    <submittedName>
        <fullName evidence="6">Myotubularin</fullName>
    </submittedName>
</protein>
<evidence type="ECO:0000313" key="6">
    <source>
        <dbReference type="EMBL" id="RXK36687.1"/>
    </source>
</evidence>
<feature type="region of interest" description="Disordered" evidence="4">
    <location>
        <begin position="775"/>
        <end position="846"/>
    </location>
</feature>
<reference evidence="6 7" key="1">
    <citation type="submission" date="2016-06" db="EMBL/GenBank/DDBJ databases">
        <title>Evolution of pathogenesis and genome organization in the Tremellales.</title>
        <authorList>
            <person name="Cuomo C."/>
            <person name="Litvintseva A."/>
            <person name="Heitman J."/>
            <person name="Chen Y."/>
            <person name="Sun S."/>
            <person name="Springer D."/>
            <person name="Dromer F."/>
            <person name="Young S."/>
            <person name="Zeng Q."/>
            <person name="Chapman S."/>
            <person name="Gujja S."/>
            <person name="Saif S."/>
            <person name="Birren B."/>
        </authorList>
    </citation>
    <scope>NUCLEOTIDE SEQUENCE [LARGE SCALE GENOMIC DNA]</scope>
    <source>
        <strain evidence="6 7">ATCC 28783</strain>
    </source>
</reference>
<dbReference type="VEuPathDB" id="FungiDB:TREMEDRAFT_70913"/>
<dbReference type="GO" id="GO:0016020">
    <property type="term" value="C:membrane"/>
    <property type="evidence" value="ECO:0007669"/>
    <property type="project" value="TreeGrafter"/>
</dbReference>
<dbReference type="FunCoup" id="A0A4V1M3F5">
    <property type="interactions" value="159"/>
</dbReference>
<dbReference type="InParanoid" id="A0A4V1M3F5"/>
<dbReference type="InterPro" id="IPR048994">
    <property type="entry name" value="PH-GRAM_MTMR6-9"/>
</dbReference>
<feature type="active site" description="Phosphocysteine intermediate" evidence="2">
    <location>
        <position position="391"/>
    </location>
</feature>